<dbReference type="EMBL" id="LAZR01000519">
    <property type="protein sequence ID" value="KKN65659.1"/>
    <property type="molecule type" value="Genomic_DNA"/>
</dbReference>
<reference evidence="2" key="1">
    <citation type="journal article" date="2015" name="Nature">
        <title>Complex archaea that bridge the gap between prokaryotes and eukaryotes.</title>
        <authorList>
            <person name="Spang A."/>
            <person name="Saw J.H."/>
            <person name="Jorgensen S.L."/>
            <person name="Zaremba-Niedzwiedzka K."/>
            <person name="Martijn J."/>
            <person name="Lind A.E."/>
            <person name="van Eijk R."/>
            <person name="Schleper C."/>
            <person name="Guy L."/>
            <person name="Ettema T.J."/>
        </authorList>
    </citation>
    <scope>NUCLEOTIDE SEQUENCE</scope>
</reference>
<gene>
    <name evidence="2" type="ORF">LCGC14_0479750</name>
</gene>
<evidence type="ECO:0000256" key="1">
    <source>
        <dbReference type="SAM" id="Phobius"/>
    </source>
</evidence>
<feature type="transmembrane region" description="Helical" evidence="1">
    <location>
        <begin position="38"/>
        <end position="58"/>
    </location>
</feature>
<keyword evidence="1" id="KW-1133">Transmembrane helix</keyword>
<evidence type="ECO:0000313" key="2">
    <source>
        <dbReference type="EMBL" id="KKN65659.1"/>
    </source>
</evidence>
<organism evidence="2">
    <name type="scientific">marine sediment metagenome</name>
    <dbReference type="NCBI Taxonomy" id="412755"/>
    <lineage>
        <taxon>unclassified sequences</taxon>
        <taxon>metagenomes</taxon>
        <taxon>ecological metagenomes</taxon>
    </lineage>
</organism>
<feature type="transmembrane region" description="Helical" evidence="1">
    <location>
        <begin position="12"/>
        <end position="32"/>
    </location>
</feature>
<accession>A0A0F9SF49</accession>
<protein>
    <submittedName>
        <fullName evidence="2">Uncharacterized protein</fullName>
    </submittedName>
</protein>
<keyword evidence="1" id="KW-0472">Membrane</keyword>
<name>A0A0F9SF49_9ZZZZ</name>
<comment type="caution">
    <text evidence="2">The sequence shown here is derived from an EMBL/GenBank/DDBJ whole genome shotgun (WGS) entry which is preliminary data.</text>
</comment>
<proteinExistence type="predicted"/>
<dbReference type="AlphaFoldDB" id="A0A0F9SF49"/>
<keyword evidence="1" id="KW-0812">Transmembrane</keyword>
<sequence>MDREDKTELAKIILLFGVILWPYMAYLLIGAIGLLAGIGITIGIPIILGMAWSIFYLAGNK</sequence>